<evidence type="ECO:0000256" key="5">
    <source>
        <dbReference type="ARBA" id="ARBA00022741"/>
    </source>
</evidence>
<dbReference type="AlphaFoldDB" id="A0A1Y6D1Y4"/>
<name>A0A1Y6D1Y4_9GAMM</name>
<dbReference type="Pfam" id="PF00005">
    <property type="entry name" value="ABC_tran"/>
    <property type="match status" value="2"/>
</dbReference>
<keyword evidence="6 11" id="KW-0067">ATP-binding</keyword>
<evidence type="ECO:0000256" key="3">
    <source>
        <dbReference type="ARBA" id="ARBA00022448"/>
    </source>
</evidence>
<evidence type="ECO:0000256" key="8">
    <source>
        <dbReference type="ARBA" id="ARBA00038852"/>
    </source>
</evidence>
<dbReference type="CDD" id="cd03257">
    <property type="entry name" value="ABC_NikE_OppD_transporters"/>
    <property type="match status" value="2"/>
</dbReference>
<comment type="subcellular location">
    <subcellularLocation>
        <location evidence="1">Cell inner membrane</location>
        <topology evidence="1">Peripheral membrane protein</topology>
    </subcellularLocation>
</comment>
<proteinExistence type="inferred from homology"/>
<dbReference type="SUPFAM" id="SSF52540">
    <property type="entry name" value="P-loop containing nucleoside triphosphate hydrolases"/>
    <property type="match status" value="2"/>
</dbReference>
<dbReference type="InterPro" id="IPR027417">
    <property type="entry name" value="P-loop_NTPase"/>
</dbReference>
<dbReference type="Proteomes" id="UP000192923">
    <property type="component" value="Unassembled WGS sequence"/>
</dbReference>
<gene>
    <name evidence="11" type="ORF">SAMN02949497_1307</name>
</gene>
<dbReference type="NCBIfam" id="NF008453">
    <property type="entry name" value="PRK11308.1"/>
    <property type="match status" value="2"/>
</dbReference>
<dbReference type="InterPro" id="IPR003439">
    <property type="entry name" value="ABC_transporter-like_ATP-bd"/>
</dbReference>
<keyword evidence="7" id="KW-0472">Membrane</keyword>
<protein>
    <recommendedName>
        <fullName evidence="8">ABC-type dipeptide transporter</fullName>
        <ecNumber evidence="8">7.4.2.9</ecNumber>
    </recommendedName>
</protein>
<evidence type="ECO:0000256" key="1">
    <source>
        <dbReference type="ARBA" id="ARBA00004417"/>
    </source>
</evidence>
<feature type="domain" description="ABC transporter" evidence="10">
    <location>
        <begin position="31"/>
        <end position="281"/>
    </location>
</feature>
<evidence type="ECO:0000256" key="7">
    <source>
        <dbReference type="ARBA" id="ARBA00023136"/>
    </source>
</evidence>
<dbReference type="GO" id="GO:0016887">
    <property type="term" value="F:ATP hydrolysis activity"/>
    <property type="evidence" value="ECO:0007669"/>
    <property type="project" value="InterPro"/>
</dbReference>
<dbReference type="NCBIfam" id="NF007739">
    <property type="entry name" value="PRK10419.1"/>
    <property type="match status" value="2"/>
</dbReference>
<evidence type="ECO:0000313" key="11">
    <source>
        <dbReference type="EMBL" id="SMF94005.1"/>
    </source>
</evidence>
<dbReference type="GO" id="GO:0005886">
    <property type="term" value="C:plasma membrane"/>
    <property type="evidence" value="ECO:0007669"/>
    <property type="project" value="UniProtKB-SubCell"/>
</dbReference>
<dbReference type="InterPro" id="IPR050388">
    <property type="entry name" value="ABC_Ni/Peptide_Import"/>
</dbReference>
<dbReference type="InterPro" id="IPR017871">
    <property type="entry name" value="ABC_transporter-like_CS"/>
</dbReference>
<evidence type="ECO:0000259" key="10">
    <source>
        <dbReference type="PROSITE" id="PS50893"/>
    </source>
</evidence>
<evidence type="ECO:0000256" key="9">
    <source>
        <dbReference type="ARBA" id="ARBA00047356"/>
    </source>
</evidence>
<dbReference type="InterPro" id="IPR003593">
    <property type="entry name" value="AAA+_ATPase"/>
</dbReference>
<feature type="domain" description="ABC transporter" evidence="10">
    <location>
        <begin position="314"/>
        <end position="554"/>
    </location>
</feature>
<comment type="catalytic activity">
    <reaction evidence="9">
        <text>a dipeptide(out) + ATP + H2O = a dipeptide(in) + ADP + phosphate + H(+)</text>
        <dbReference type="Rhea" id="RHEA:23120"/>
        <dbReference type="ChEBI" id="CHEBI:15377"/>
        <dbReference type="ChEBI" id="CHEBI:15378"/>
        <dbReference type="ChEBI" id="CHEBI:30616"/>
        <dbReference type="ChEBI" id="CHEBI:43474"/>
        <dbReference type="ChEBI" id="CHEBI:90799"/>
        <dbReference type="ChEBI" id="CHEBI:456216"/>
        <dbReference type="EC" id="7.4.2.9"/>
    </reaction>
</comment>
<keyword evidence="12" id="KW-1185">Reference proteome</keyword>
<dbReference type="PANTHER" id="PTHR43297">
    <property type="entry name" value="OLIGOPEPTIDE TRANSPORT ATP-BINDING PROTEIN APPD"/>
    <property type="match status" value="1"/>
</dbReference>
<dbReference type="Gene3D" id="3.40.50.300">
    <property type="entry name" value="P-loop containing nucleotide triphosphate hydrolases"/>
    <property type="match status" value="2"/>
</dbReference>
<dbReference type="PROSITE" id="PS00211">
    <property type="entry name" value="ABC_TRANSPORTER_1"/>
    <property type="match status" value="2"/>
</dbReference>
<evidence type="ECO:0000256" key="4">
    <source>
        <dbReference type="ARBA" id="ARBA00022475"/>
    </source>
</evidence>
<dbReference type="GO" id="GO:0015833">
    <property type="term" value="P:peptide transport"/>
    <property type="evidence" value="ECO:0007669"/>
    <property type="project" value="InterPro"/>
</dbReference>
<organism evidence="11 12">
    <name type="scientific">Methylomagnum ishizawai</name>
    <dbReference type="NCBI Taxonomy" id="1760988"/>
    <lineage>
        <taxon>Bacteria</taxon>
        <taxon>Pseudomonadati</taxon>
        <taxon>Pseudomonadota</taxon>
        <taxon>Gammaproteobacteria</taxon>
        <taxon>Methylococcales</taxon>
        <taxon>Methylococcaceae</taxon>
        <taxon>Methylomagnum</taxon>
    </lineage>
</organism>
<dbReference type="EMBL" id="FXAM01000001">
    <property type="protein sequence ID" value="SMF94005.1"/>
    <property type="molecule type" value="Genomic_DNA"/>
</dbReference>
<comment type="similarity">
    <text evidence="2">Belongs to the ABC transporter superfamily.</text>
</comment>
<dbReference type="InterPro" id="IPR013563">
    <property type="entry name" value="Oligopep_ABC_C"/>
</dbReference>
<keyword evidence="3" id="KW-0813">Transport</keyword>
<accession>A0A1Y6D1Y4</accession>
<dbReference type="Pfam" id="PF08352">
    <property type="entry name" value="oligo_HPY"/>
    <property type="match status" value="1"/>
</dbReference>
<keyword evidence="5" id="KW-0547">Nucleotide-binding</keyword>
<dbReference type="GO" id="GO:0055085">
    <property type="term" value="P:transmembrane transport"/>
    <property type="evidence" value="ECO:0007669"/>
    <property type="project" value="UniProtKB-ARBA"/>
</dbReference>
<reference evidence="11 12" key="1">
    <citation type="submission" date="2016-12" db="EMBL/GenBank/DDBJ databases">
        <authorList>
            <person name="Song W.-J."/>
            <person name="Kurnit D.M."/>
        </authorList>
    </citation>
    <scope>NUCLEOTIDE SEQUENCE [LARGE SCALE GENOMIC DNA]</scope>
    <source>
        <strain evidence="11 12">175</strain>
    </source>
</reference>
<dbReference type="EC" id="7.4.2.9" evidence="8"/>
<dbReference type="PROSITE" id="PS50893">
    <property type="entry name" value="ABC_TRANSPORTER_2"/>
    <property type="match status" value="2"/>
</dbReference>
<evidence type="ECO:0000256" key="6">
    <source>
        <dbReference type="ARBA" id="ARBA00022840"/>
    </source>
</evidence>
<keyword evidence="4" id="KW-1003">Cell membrane</keyword>
<dbReference type="PANTHER" id="PTHR43297:SF2">
    <property type="entry name" value="DIPEPTIDE TRANSPORT ATP-BINDING PROTEIN DPPD"/>
    <property type="match status" value="1"/>
</dbReference>
<dbReference type="SMART" id="SM00382">
    <property type="entry name" value="AAA"/>
    <property type="match status" value="2"/>
</dbReference>
<dbReference type="FunFam" id="3.40.50.300:FF:000016">
    <property type="entry name" value="Oligopeptide ABC transporter ATP-binding component"/>
    <property type="match status" value="2"/>
</dbReference>
<sequence length="567" mass="62280">MGDPRAALVSWSAITTPDTAMDTHTPASALLTVTDLHIGFQQGRDYAPAVAGVSFGIGRGESFALVGESGSGKSVTALSVLRLLPHNGRVRGGSVRLGETDVFALPEYAMGGVRGRRIGIVFQDPMSSLNPVMAIGRQLGETLRLHLGLKGAALRRRALELLDQVGLPDPARHLDEYPHQLSGGMRQRVMIALALAGEPELLIADEPTTALDVTLQAQILELLKRLRRERGMALWLITHDFGIVAELADRVAVMRSGRIVEQGGPEFFQRQKHDYSRELLAAMPRIDACLDRPVRTETGPALLEVEDFRVHYPIKRGLLQRTVDRVRAVDGVSFRLGQGETLALVGESGCGKTTLGKGILNLIETSSGRVRFEGAEIAGLAREARRKRCAEMQIVFQDPYSSMNPRMVVGDIIEEGLRAQRPELGAGERRERCEELLRAVGLPVAARLRYPHEFSGGQRQRICIARALAVEPKLIVCDEPTSALDVSVQAQILKLLKQLRERRGLSYLFITHDLAVVAELADRVAVMHRGRIVELGETRQVLYEPAHDYTRKLLAAVPKLRLGQAAR</sequence>
<dbReference type="STRING" id="1760988.SAMN02949497_1307"/>
<evidence type="ECO:0000313" key="12">
    <source>
        <dbReference type="Proteomes" id="UP000192923"/>
    </source>
</evidence>
<evidence type="ECO:0000256" key="2">
    <source>
        <dbReference type="ARBA" id="ARBA00005417"/>
    </source>
</evidence>
<dbReference type="GO" id="GO:0005524">
    <property type="term" value="F:ATP binding"/>
    <property type="evidence" value="ECO:0007669"/>
    <property type="project" value="UniProtKB-KW"/>
</dbReference>